<proteinExistence type="predicted"/>
<reference evidence="2" key="3">
    <citation type="submission" date="2006-01" db="EMBL/GenBank/DDBJ databases">
        <authorList>
            <person name="Buell R."/>
        </authorList>
    </citation>
    <scope>NUCLEOTIDE SEQUENCE</scope>
</reference>
<dbReference type="AlphaFoldDB" id="Q2R4M7"/>
<organism evidence="2">
    <name type="scientific">Oryza sativa subsp. japonica</name>
    <name type="common">Rice</name>
    <dbReference type="NCBI Taxonomy" id="39947"/>
    <lineage>
        <taxon>Eukaryota</taxon>
        <taxon>Viridiplantae</taxon>
        <taxon>Streptophyta</taxon>
        <taxon>Embryophyta</taxon>
        <taxon>Tracheophyta</taxon>
        <taxon>Spermatophyta</taxon>
        <taxon>Magnoliopsida</taxon>
        <taxon>Liliopsida</taxon>
        <taxon>Poales</taxon>
        <taxon>Poaceae</taxon>
        <taxon>BOP clade</taxon>
        <taxon>Oryzoideae</taxon>
        <taxon>Oryzeae</taxon>
        <taxon>Oryzinae</taxon>
        <taxon>Oryza</taxon>
        <taxon>Oryza sativa</taxon>
    </lineage>
</organism>
<reference evidence="2" key="2">
    <citation type="submission" date="2005-04" db="EMBL/GenBank/DDBJ databases">
        <authorList>
            <person name="Buell C.R."/>
            <person name="Wing R.A."/>
            <person name="McCombie W.A."/>
            <person name="Ouyang S."/>
        </authorList>
    </citation>
    <scope>NUCLEOTIDE SEQUENCE</scope>
</reference>
<accession>Q2R4M7</accession>
<sequence>MKWDRHWMQKWFYINNPYPANNDKANKLRFRRSPISIVVKPIVELNWMLESRLVLLCKVAHGLSTRDLCKEFCMLQIAPLAQDWRIGVKEDEELFGFPHLVLPPGSNLRSLEDAENEAAKMIGVLMAPEYGRMLQRLVDGWANRVYEGKLPARSNPAKTDDDAGTSKKRKWGGGVRGQSWIAGYTPSPDHTKPGAGSSALPIQPHDIVGAKALLTIASLASKKGASAGQKRRIGVVRIAGGFFDSEASSQEMPTSPATHPSTQHTALTKRHSTPPASSDVDRPIGGSALATAAGSADALQMAVANVFGVDRMVVLLSPLHHREGEAPVGETPVSDMSLTVP</sequence>
<reference evidence="2" key="1">
    <citation type="journal article" date="2005" name="BMC Biol.">
        <title>The sequence of rice chromosomes 11 and 12, rich in disease resistance genes and recent gene duplications.</title>
        <authorList>
            <consortium name="The rice chromosomes 11 and 12 sequencing consortia"/>
        </authorList>
    </citation>
    <scope>NUCLEOTIDE SEQUENCE [LARGE SCALE GENOMIC DNA]</scope>
</reference>
<feature type="region of interest" description="Disordered" evidence="1">
    <location>
        <begin position="246"/>
        <end position="284"/>
    </location>
</feature>
<feature type="region of interest" description="Disordered" evidence="1">
    <location>
        <begin position="151"/>
        <end position="201"/>
    </location>
</feature>
<evidence type="ECO:0000313" key="2">
    <source>
        <dbReference type="EMBL" id="ABA93580.1"/>
    </source>
</evidence>
<feature type="compositionally biased region" description="Polar residues" evidence="1">
    <location>
        <begin position="246"/>
        <end position="266"/>
    </location>
</feature>
<evidence type="ECO:0000256" key="1">
    <source>
        <dbReference type="SAM" id="MobiDB-lite"/>
    </source>
</evidence>
<protein>
    <submittedName>
        <fullName evidence="2">Uncharacterized protein</fullName>
    </submittedName>
</protein>
<gene>
    <name evidence="2" type="ordered locus">LOC_Os11g27940</name>
</gene>
<dbReference type="EMBL" id="DP000010">
    <property type="protein sequence ID" value="ABA93580.1"/>
    <property type="molecule type" value="Genomic_DNA"/>
</dbReference>
<name>Q2R4M7_ORYSJ</name>